<accession>A0A3C1KJI1</accession>
<proteinExistence type="predicted"/>
<evidence type="ECO:0000256" key="3">
    <source>
        <dbReference type="ARBA" id="ARBA00023004"/>
    </source>
</evidence>
<dbReference type="SUPFAM" id="SSF50022">
    <property type="entry name" value="ISP domain"/>
    <property type="match status" value="1"/>
</dbReference>
<evidence type="ECO:0000256" key="4">
    <source>
        <dbReference type="ARBA" id="ARBA00023014"/>
    </source>
</evidence>
<gene>
    <name evidence="6" type="ORF">DCP75_01440</name>
</gene>
<dbReference type="Pfam" id="PF00355">
    <property type="entry name" value="Rieske"/>
    <property type="match status" value="1"/>
</dbReference>
<sequence>MRFRPLEKLINLHEGYRREFRIDELALLLAMQDDELYLFESRCPHREHALDVASIRNGEIECPLHRYRFRLTDGALLQASEERCRALKTWPLVYEGNEVGCMLPD</sequence>
<feature type="domain" description="Rieske" evidence="5">
    <location>
        <begin position="4"/>
        <end position="101"/>
    </location>
</feature>
<keyword evidence="3" id="KW-0408">Iron</keyword>
<dbReference type="Gene3D" id="2.102.10.10">
    <property type="entry name" value="Rieske [2Fe-2S] iron-sulphur domain"/>
    <property type="match status" value="1"/>
</dbReference>
<dbReference type="Proteomes" id="UP000259273">
    <property type="component" value="Unassembled WGS sequence"/>
</dbReference>
<keyword evidence="1" id="KW-0001">2Fe-2S</keyword>
<reference evidence="6 7" key="1">
    <citation type="journal article" date="2018" name="Nat. Biotechnol.">
        <title>A standardized bacterial taxonomy based on genome phylogeny substantially revises the tree of life.</title>
        <authorList>
            <person name="Parks D.H."/>
            <person name="Chuvochina M."/>
            <person name="Waite D.W."/>
            <person name="Rinke C."/>
            <person name="Skarshewski A."/>
            <person name="Chaumeil P.A."/>
            <person name="Hugenholtz P."/>
        </authorList>
    </citation>
    <scope>NUCLEOTIDE SEQUENCE [LARGE SCALE GENOMIC DNA]</scope>
    <source>
        <strain evidence="6">UBA9158</strain>
    </source>
</reference>
<keyword evidence="4" id="KW-0411">Iron-sulfur</keyword>
<protein>
    <submittedName>
        <fullName evidence="6">Rieske (2Fe-2S) protein</fullName>
    </submittedName>
</protein>
<evidence type="ECO:0000259" key="5">
    <source>
        <dbReference type="PROSITE" id="PS51296"/>
    </source>
</evidence>
<dbReference type="EMBL" id="DMND01000026">
    <property type="protein sequence ID" value="HAN26396.1"/>
    <property type="molecule type" value="Genomic_DNA"/>
</dbReference>
<evidence type="ECO:0000313" key="7">
    <source>
        <dbReference type="Proteomes" id="UP000259273"/>
    </source>
</evidence>
<dbReference type="STRING" id="1121937.GCA_000423125_00050"/>
<dbReference type="GO" id="GO:0046872">
    <property type="term" value="F:metal ion binding"/>
    <property type="evidence" value="ECO:0007669"/>
    <property type="project" value="UniProtKB-KW"/>
</dbReference>
<organism evidence="6 7">
    <name type="scientific">Haliea salexigens</name>
    <dbReference type="NCBI Taxonomy" id="287487"/>
    <lineage>
        <taxon>Bacteria</taxon>
        <taxon>Pseudomonadati</taxon>
        <taxon>Pseudomonadota</taxon>
        <taxon>Gammaproteobacteria</taxon>
        <taxon>Cellvibrionales</taxon>
        <taxon>Halieaceae</taxon>
        <taxon>Haliea</taxon>
    </lineage>
</organism>
<dbReference type="InterPro" id="IPR017941">
    <property type="entry name" value="Rieske_2Fe-2S"/>
</dbReference>
<evidence type="ECO:0000313" key="6">
    <source>
        <dbReference type="EMBL" id="HAN26396.1"/>
    </source>
</evidence>
<evidence type="ECO:0000256" key="1">
    <source>
        <dbReference type="ARBA" id="ARBA00022714"/>
    </source>
</evidence>
<name>A0A3C1KJI1_9GAMM</name>
<dbReference type="PROSITE" id="PS51296">
    <property type="entry name" value="RIESKE"/>
    <property type="match status" value="1"/>
</dbReference>
<dbReference type="InterPro" id="IPR036922">
    <property type="entry name" value="Rieske_2Fe-2S_sf"/>
</dbReference>
<dbReference type="CDD" id="cd03467">
    <property type="entry name" value="Rieske"/>
    <property type="match status" value="1"/>
</dbReference>
<comment type="caution">
    <text evidence="6">The sequence shown here is derived from an EMBL/GenBank/DDBJ whole genome shotgun (WGS) entry which is preliminary data.</text>
</comment>
<evidence type="ECO:0000256" key="2">
    <source>
        <dbReference type="ARBA" id="ARBA00022723"/>
    </source>
</evidence>
<keyword evidence="2" id="KW-0479">Metal-binding</keyword>
<dbReference type="GO" id="GO:0051537">
    <property type="term" value="F:2 iron, 2 sulfur cluster binding"/>
    <property type="evidence" value="ECO:0007669"/>
    <property type="project" value="UniProtKB-KW"/>
</dbReference>
<dbReference type="AlphaFoldDB" id="A0A3C1KJI1"/>